<organism evidence="8">
    <name type="scientific">Xenopsylla cheopis</name>
    <name type="common">Oriental rat flea</name>
    <name type="synonym">Pulex cheopis</name>
    <dbReference type="NCBI Taxonomy" id="163159"/>
    <lineage>
        <taxon>Eukaryota</taxon>
        <taxon>Metazoa</taxon>
        <taxon>Ecdysozoa</taxon>
        <taxon>Arthropoda</taxon>
        <taxon>Hexapoda</taxon>
        <taxon>Insecta</taxon>
        <taxon>Pterygota</taxon>
        <taxon>Neoptera</taxon>
        <taxon>Endopterygota</taxon>
        <taxon>Siphonaptera</taxon>
        <taxon>Pulicidae</taxon>
        <taxon>Xenopsyllinae</taxon>
        <taxon>Xenopsylla</taxon>
    </lineage>
</organism>
<dbReference type="InterPro" id="IPR038770">
    <property type="entry name" value="Na+/solute_symporter_sf"/>
</dbReference>
<sequence length="198" mass="21166">MHHLVIELRKFALVIILTRAGLEMDPGAFKKLYGVILKLGLIPWTVEAVIVAVMSHYLLDLPWMWGLLLGSIVAAVSPAVVVPCLFRLRGKGYGVAKGIPTLIIAVAGIDDAASVAIFGIISSIMFSADSLAFQIAQGPVSVIGGIGFGVFWGWLAKYVPEKGDPFVVPLRTLMLFGGGLIAVFGSESIGFEGMQYYI</sequence>
<keyword evidence="4 6" id="KW-1133">Transmembrane helix</keyword>
<feature type="transmembrane region" description="Helical" evidence="6">
    <location>
        <begin position="63"/>
        <end position="86"/>
    </location>
</feature>
<evidence type="ECO:0000313" key="8">
    <source>
        <dbReference type="EMBL" id="NOV51784.1"/>
    </source>
</evidence>
<accession>A0A6M2E0B6</accession>
<evidence type="ECO:0000256" key="2">
    <source>
        <dbReference type="ARBA" id="ARBA00007367"/>
    </source>
</evidence>
<feature type="domain" description="Cation/H+ exchanger transmembrane" evidence="7">
    <location>
        <begin position="8"/>
        <end position="193"/>
    </location>
</feature>
<dbReference type="GO" id="GO:1902600">
    <property type="term" value="P:proton transmembrane transport"/>
    <property type="evidence" value="ECO:0007669"/>
    <property type="project" value="InterPro"/>
</dbReference>
<name>A0A6M2E0B6_XENCH</name>
<feature type="transmembrane region" description="Helical" evidence="6">
    <location>
        <begin position="131"/>
        <end position="154"/>
    </location>
</feature>
<keyword evidence="5 6" id="KW-0472">Membrane</keyword>
<evidence type="ECO:0000256" key="3">
    <source>
        <dbReference type="ARBA" id="ARBA00022692"/>
    </source>
</evidence>
<feature type="transmembrane region" description="Helical" evidence="6">
    <location>
        <begin position="166"/>
        <end position="185"/>
    </location>
</feature>
<evidence type="ECO:0000259" key="7">
    <source>
        <dbReference type="Pfam" id="PF00999"/>
    </source>
</evidence>
<dbReference type="Gene3D" id="1.20.1530.20">
    <property type="match status" value="1"/>
</dbReference>
<comment type="similarity">
    <text evidence="2">Belongs to the monovalent cation:proton antiporter 1 (CPA1) transporter (TC 2.A.36) family.</text>
</comment>
<feature type="transmembrane region" description="Helical" evidence="6">
    <location>
        <begin position="32"/>
        <end position="57"/>
    </location>
</feature>
<dbReference type="GO" id="GO:0015297">
    <property type="term" value="F:antiporter activity"/>
    <property type="evidence" value="ECO:0007669"/>
    <property type="project" value="InterPro"/>
</dbReference>
<dbReference type="PANTHER" id="PTHR31102">
    <property type="match status" value="1"/>
</dbReference>
<protein>
    <submittedName>
        <fullName evidence="8">Putative na + /h + hydrogen antiporter 1 isoform b</fullName>
    </submittedName>
</protein>
<dbReference type="PANTHER" id="PTHR31102:SF1">
    <property type="entry name" value="CATION_H+ EXCHANGER DOMAIN-CONTAINING PROTEIN"/>
    <property type="match status" value="1"/>
</dbReference>
<evidence type="ECO:0000256" key="6">
    <source>
        <dbReference type="SAM" id="Phobius"/>
    </source>
</evidence>
<dbReference type="InterPro" id="IPR051843">
    <property type="entry name" value="CPA1_transporter"/>
</dbReference>
<keyword evidence="3 6" id="KW-0812">Transmembrane</keyword>
<evidence type="ECO:0000256" key="5">
    <source>
        <dbReference type="ARBA" id="ARBA00023136"/>
    </source>
</evidence>
<feature type="transmembrane region" description="Helical" evidence="6">
    <location>
        <begin position="98"/>
        <end position="125"/>
    </location>
</feature>
<dbReference type="InterPro" id="IPR006153">
    <property type="entry name" value="Cation/H_exchanger_TM"/>
</dbReference>
<dbReference type="Pfam" id="PF00999">
    <property type="entry name" value="Na_H_Exchanger"/>
    <property type="match status" value="1"/>
</dbReference>
<evidence type="ECO:0000256" key="1">
    <source>
        <dbReference type="ARBA" id="ARBA00004141"/>
    </source>
</evidence>
<reference evidence="8" key="1">
    <citation type="submission" date="2020-03" db="EMBL/GenBank/DDBJ databases">
        <title>Transcriptomic Profiling of the Digestive Tract of the Rat Flea, Xenopsylla cheopis, Following Blood Feeding and Infection with Yersinia pestis.</title>
        <authorList>
            <person name="Bland D.M."/>
            <person name="Martens C.A."/>
            <person name="Virtaneva K."/>
            <person name="Kanakabandi K."/>
            <person name="Long D."/>
            <person name="Rosenke R."/>
            <person name="Saturday G.A."/>
            <person name="Hoyt F.H."/>
            <person name="Bruno D.P."/>
            <person name="Ribeiro J.M.C."/>
            <person name="Hinnebusch J."/>
        </authorList>
    </citation>
    <scope>NUCLEOTIDE SEQUENCE</scope>
</reference>
<comment type="subcellular location">
    <subcellularLocation>
        <location evidence="1">Membrane</location>
        <topology evidence="1">Multi-pass membrane protein</topology>
    </subcellularLocation>
</comment>
<dbReference type="GO" id="GO:0016020">
    <property type="term" value="C:membrane"/>
    <property type="evidence" value="ECO:0007669"/>
    <property type="project" value="UniProtKB-SubCell"/>
</dbReference>
<dbReference type="AlphaFoldDB" id="A0A6M2E0B6"/>
<dbReference type="EMBL" id="GIIL01008058">
    <property type="protein sequence ID" value="NOV51784.1"/>
    <property type="molecule type" value="Transcribed_RNA"/>
</dbReference>
<evidence type="ECO:0000256" key="4">
    <source>
        <dbReference type="ARBA" id="ARBA00022989"/>
    </source>
</evidence>
<proteinExistence type="inferred from homology"/>